<comment type="caution">
    <text evidence="7">The sequence shown here is derived from an EMBL/GenBank/DDBJ whole genome shotgun (WGS) entry which is preliminary data.</text>
</comment>
<dbReference type="GO" id="GO:0005886">
    <property type="term" value="C:plasma membrane"/>
    <property type="evidence" value="ECO:0007669"/>
    <property type="project" value="UniProtKB-SubCell"/>
</dbReference>
<feature type="transmembrane region" description="Helical" evidence="6">
    <location>
        <begin position="282"/>
        <end position="310"/>
    </location>
</feature>
<reference evidence="7 8" key="1">
    <citation type="submission" date="2010-11" db="EMBL/GenBank/DDBJ databases">
        <authorList>
            <person name="Durkin A.S."/>
            <person name="Madupu R."/>
            <person name="Torralba M."/>
            <person name="Gillis M."/>
            <person name="Methe B."/>
            <person name="Sutton G."/>
            <person name="Nelson K.E."/>
        </authorList>
    </citation>
    <scope>NUCLEOTIDE SEQUENCE [LARGE SCALE GENOMIC DNA]</scope>
    <source>
        <strain evidence="7 8">UPII 345-E</strain>
    </source>
</reference>
<keyword evidence="4 6" id="KW-1133">Transmembrane helix</keyword>
<feature type="transmembrane region" description="Helical" evidence="6">
    <location>
        <begin position="484"/>
        <end position="504"/>
    </location>
</feature>
<comment type="subcellular location">
    <subcellularLocation>
        <location evidence="1">Cell membrane</location>
        <topology evidence="1">Multi-pass membrane protein</topology>
    </subcellularLocation>
</comment>
<feature type="transmembrane region" description="Helical" evidence="6">
    <location>
        <begin position="237"/>
        <end position="262"/>
    </location>
</feature>
<feature type="transmembrane region" description="Helical" evidence="6">
    <location>
        <begin position="47"/>
        <end position="69"/>
    </location>
</feature>
<dbReference type="AlphaFoldDB" id="E4L7V6"/>
<dbReference type="InterPro" id="IPR024923">
    <property type="entry name" value="PG_synth_SpoVB"/>
</dbReference>
<evidence type="ECO:0000256" key="4">
    <source>
        <dbReference type="ARBA" id="ARBA00022989"/>
    </source>
</evidence>
<keyword evidence="5 6" id="KW-0472">Membrane</keyword>
<accession>E4L7V6</accession>
<protein>
    <submittedName>
        <fullName evidence="7">Putative stage V sporulation protein B</fullName>
    </submittedName>
</protein>
<dbReference type="PIRSF" id="PIRSF038958">
    <property type="entry name" value="PG_synth_SpoVB"/>
    <property type="match status" value="1"/>
</dbReference>
<feature type="transmembrane region" description="Helical" evidence="6">
    <location>
        <begin position="417"/>
        <end position="442"/>
    </location>
</feature>
<feature type="transmembrane region" description="Helical" evidence="6">
    <location>
        <begin position="454"/>
        <end position="472"/>
    </location>
</feature>
<sequence>MRKNTFIQGAMVLAVAGIIVKFIGAFSRIYLSRLLGGEGIGLYQMAYPIYLLCLSVSSAGLPVAISIMVAERNAIHDYLGGQKVFRISMISLAATGLFFSALLFFGAQWLVDSGMVRDERAYWSLLALSPAIFCATMLATLRGYFQGLQLMTPTAVSQIIEQVVRVAAMIIFAIILLPYGLEFGAAGATLGAAPGAFMGIMVLIAFFYTTRNWRNELAHEQDLSIKPQGSFEIIKRLLVLAIPVSLANIMLPIVSNIDLFIVPQRLEVAGYNVEQATTLFGYLTGMATSLVNMPTIVTASLAASLVPVISEAIAQKKEEVIISRTDTAIRLSNLVTIPSFIGMCVIATPISTMLYAIPDAGPSIAVMSFGIFLLGIQQVTTGVLQGMGKTSIPFINMVISATVKVVLSWNLTAIPCFGVLGAAWATNADFGVAAVLNLIFLYKYRKYVMDWIHTIKIFISAFIMGAAVYGVYNGLHSIVKGNTIPTVFSITVGIVVYVASIILIKAVKEDDVVRIPKIGNKLAKIIRKLSIKS</sequence>
<evidence type="ECO:0000256" key="6">
    <source>
        <dbReference type="SAM" id="Phobius"/>
    </source>
</evidence>
<dbReference type="PANTHER" id="PTHR30250">
    <property type="entry name" value="PST FAMILY PREDICTED COLANIC ACID TRANSPORTER"/>
    <property type="match status" value="1"/>
</dbReference>
<dbReference type="InterPro" id="IPR050833">
    <property type="entry name" value="Poly_Biosynth_Transport"/>
</dbReference>
<dbReference type="eggNOG" id="COG2244">
    <property type="taxonomic scope" value="Bacteria"/>
</dbReference>
<dbReference type="CDD" id="cd13124">
    <property type="entry name" value="MATE_SpoVB_like"/>
    <property type="match status" value="1"/>
</dbReference>
<keyword evidence="3 6" id="KW-0812">Transmembrane</keyword>
<dbReference type="RefSeq" id="WP_007554238.1">
    <property type="nucleotide sequence ID" value="NZ_AENT01000010.1"/>
</dbReference>
<evidence type="ECO:0000313" key="7">
    <source>
        <dbReference type="EMBL" id="EFR43147.1"/>
    </source>
</evidence>
<dbReference type="Pfam" id="PF01943">
    <property type="entry name" value="Polysacc_synt"/>
    <property type="match status" value="1"/>
</dbReference>
<evidence type="ECO:0000256" key="5">
    <source>
        <dbReference type="ARBA" id="ARBA00023136"/>
    </source>
</evidence>
<dbReference type="InterPro" id="IPR002797">
    <property type="entry name" value="Polysacc_synth"/>
</dbReference>
<dbReference type="OrthoDB" id="9775950at2"/>
<feature type="transmembrane region" description="Helical" evidence="6">
    <location>
        <begin position="391"/>
        <end position="411"/>
    </location>
</feature>
<feature type="transmembrane region" description="Helical" evidence="6">
    <location>
        <begin position="122"/>
        <end position="141"/>
    </location>
</feature>
<gene>
    <name evidence="7" type="ORF">HMPREF9220_0792</name>
</gene>
<proteinExistence type="predicted"/>
<name>E4L7V6_9FIRM</name>
<dbReference type="PANTHER" id="PTHR30250:SF21">
    <property type="entry name" value="LIPID II FLIPPASE MURJ"/>
    <property type="match status" value="1"/>
</dbReference>
<keyword evidence="2" id="KW-1003">Cell membrane</keyword>
<feature type="transmembrane region" description="Helical" evidence="6">
    <location>
        <begin position="90"/>
        <end position="110"/>
    </location>
</feature>
<feature type="transmembrane region" description="Helical" evidence="6">
    <location>
        <begin position="363"/>
        <end position="384"/>
    </location>
</feature>
<evidence type="ECO:0000256" key="3">
    <source>
        <dbReference type="ARBA" id="ARBA00022692"/>
    </source>
</evidence>
<feature type="transmembrane region" description="Helical" evidence="6">
    <location>
        <begin position="12"/>
        <end position="31"/>
    </location>
</feature>
<feature type="transmembrane region" description="Helical" evidence="6">
    <location>
        <begin position="162"/>
        <end position="181"/>
    </location>
</feature>
<evidence type="ECO:0000313" key="8">
    <source>
        <dbReference type="Proteomes" id="UP000004594"/>
    </source>
</evidence>
<organism evidence="7 8">
    <name type="scientific">Dialister micraerophilus UPII 345-E</name>
    <dbReference type="NCBI Taxonomy" id="910314"/>
    <lineage>
        <taxon>Bacteria</taxon>
        <taxon>Bacillati</taxon>
        <taxon>Bacillota</taxon>
        <taxon>Negativicutes</taxon>
        <taxon>Veillonellales</taxon>
        <taxon>Veillonellaceae</taxon>
        <taxon>Dialister</taxon>
    </lineage>
</organism>
<evidence type="ECO:0000256" key="2">
    <source>
        <dbReference type="ARBA" id="ARBA00022475"/>
    </source>
</evidence>
<dbReference type="Proteomes" id="UP000004594">
    <property type="component" value="Unassembled WGS sequence"/>
</dbReference>
<feature type="transmembrane region" description="Helical" evidence="6">
    <location>
        <begin position="331"/>
        <end position="357"/>
    </location>
</feature>
<evidence type="ECO:0000256" key="1">
    <source>
        <dbReference type="ARBA" id="ARBA00004651"/>
    </source>
</evidence>
<dbReference type="EMBL" id="AENT01000010">
    <property type="protein sequence ID" value="EFR43147.1"/>
    <property type="molecule type" value="Genomic_DNA"/>
</dbReference>
<feature type="transmembrane region" description="Helical" evidence="6">
    <location>
        <begin position="187"/>
        <end position="208"/>
    </location>
</feature>